<proteinExistence type="predicted"/>
<gene>
    <name evidence="1" type="ORF">IDM48_07025</name>
</gene>
<reference evidence="1 2" key="1">
    <citation type="submission" date="2020-09" db="EMBL/GenBank/DDBJ databases">
        <title>Investigation of environmental microbe.</title>
        <authorList>
            <person name="Ou Y."/>
            <person name="Kang Q."/>
        </authorList>
    </citation>
    <scope>NUCLEOTIDE SEQUENCE [LARGE SCALE GENOMIC DNA]</scope>
    <source>
        <strain evidence="1 2">KJZ-9</strain>
    </source>
</reference>
<accession>A0A7H2BHM5</accession>
<sequence length="491" mass="55267">MTTLDAFSDFNTPSPVRGVSDVVAYTIHNLGFWPTRSVVLVATGARHMGPVLRVNLEDISENEASALLDYLFDMMPTSLAEGEQVDRFFLLIFGEGGEVRTRQLTASLRQTPTLEEIQKDAAEAKICQAWIRAGMHITDTRGILFCDLLFIGSVSRWEMEPTEPAMVFSGFIDDIQKCPLYLDLMLKGSSVLPTEEQAVQAQSSPLNATNNQAEYQAWLDDAEYWFAHYLQVIHGADSDYCRDYLGQKYAENLLWDAAIQTISRTRRERFSAEERLHEDALYADHIREILTPQLAGYLLATLSSVTSGQFILYAAATSTNLLTQLFADLHREQTHLTASAENFQNSSVLLVPVDHTGQPFIDDCIRKLADIKNFAEVVDQNDELSSGAEDFAEMMMGNSILGPDWKNIGLLEQVILQMQEIADDERSAYLAVVQAWIAWFKGSSSTASRHLARARQTWEISLLPLDALLENSLLPRWLQEESQCFKESKWT</sequence>
<keyword evidence="2" id="KW-1185">Reference proteome</keyword>
<dbReference type="KEGG" id="rama:IDM48_07025"/>
<dbReference type="AlphaFoldDB" id="A0A7H2BHM5"/>
<protein>
    <submittedName>
        <fullName evidence="1">DUF4192 family protein</fullName>
    </submittedName>
</protein>
<organism evidence="1 2">
    <name type="scientific">Rothia amarae</name>
    <dbReference type="NCBI Taxonomy" id="169480"/>
    <lineage>
        <taxon>Bacteria</taxon>
        <taxon>Bacillati</taxon>
        <taxon>Actinomycetota</taxon>
        <taxon>Actinomycetes</taxon>
        <taxon>Micrococcales</taxon>
        <taxon>Micrococcaceae</taxon>
        <taxon>Rothia</taxon>
    </lineage>
</organism>
<dbReference type="EMBL" id="CP061538">
    <property type="protein sequence ID" value="QNV39171.1"/>
    <property type="molecule type" value="Genomic_DNA"/>
</dbReference>
<dbReference type="Pfam" id="PF13830">
    <property type="entry name" value="DUF4192"/>
    <property type="match status" value="1"/>
</dbReference>
<dbReference type="RefSeq" id="WP_190616683.1">
    <property type="nucleotide sequence ID" value="NZ_CP061538.1"/>
</dbReference>
<dbReference type="Proteomes" id="UP000516421">
    <property type="component" value="Chromosome"/>
</dbReference>
<dbReference type="InterPro" id="IPR025447">
    <property type="entry name" value="DUF4192"/>
</dbReference>
<name>A0A7H2BHM5_9MICC</name>
<evidence type="ECO:0000313" key="1">
    <source>
        <dbReference type="EMBL" id="QNV39171.1"/>
    </source>
</evidence>
<evidence type="ECO:0000313" key="2">
    <source>
        <dbReference type="Proteomes" id="UP000516421"/>
    </source>
</evidence>